<protein>
    <submittedName>
        <fullName evidence="6">HTH-type transcriptional regulator BenM</fullName>
    </submittedName>
</protein>
<keyword evidence="7" id="KW-1185">Reference proteome</keyword>
<evidence type="ECO:0000259" key="5">
    <source>
        <dbReference type="PROSITE" id="PS50931"/>
    </source>
</evidence>
<evidence type="ECO:0000313" key="6">
    <source>
        <dbReference type="EMBL" id="CAB3789020.1"/>
    </source>
</evidence>
<name>A0A6S7B656_9BURK</name>
<dbReference type="SUPFAM" id="SSF53850">
    <property type="entry name" value="Periplasmic binding protein-like II"/>
    <property type="match status" value="1"/>
</dbReference>
<feature type="domain" description="HTH lysR-type" evidence="5">
    <location>
        <begin position="1"/>
        <end position="58"/>
    </location>
</feature>
<dbReference type="PRINTS" id="PR00039">
    <property type="entry name" value="HTHLYSR"/>
</dbReference>
<evidence type="ECO:0000256" key="3">
    <source>
        <dbReference type="ARBA" id="ARBA00023125"/>
    </source>
</evidence>
<dbReference type="FunFam" id="1.10.10.10:FF:000001">
    <property type="entry name" value="LysR family transcriptional regulator"/>
    <property type="match status" value="1"/>
</dbReference>
<dbReference type="Gene3D" id="3.40.190.10">
    <property type="entry name" value="Periplasmic binding protein-like II"/>
    <property type="match status" value="2"/>
</dbReference>
<comment type="similarity">
    <text evidence="1">Belongs to the LysR transcriptional regulatory family.</text>
</comment>
<keyword evidence="3" id="KW-0238">DNA-binding</keyword>
<organism evidence="6 7">
    <name type="scientific">Paraburkholderia ultramafica</name>
    <dbReference type="NCBI Taxonomy" id="1544867"/>
    <lineage>
        <taxon>Bacteria</taxon>
        <taxon>Pseudomonadati</taxon>
        <taxon>Pseudomonadota</taxon>
        <taxon>Betaproteobacteria</taxon>
        <taxon>Burkholderiales</taxon>
        <taxon>Burkholderiaceae</taxon>
        <taxon>Paraburkholderia</taxon>
    </lineage>
</organism>
<dbReference type="GO" id="GO:0003677">
    <property type="term" value="F:DNA binding"/>
    <property type="evidence" value="ECO:0007669"/>
    <property type="project" value="UniProtKB-KW"/>
</dbReference>
<dbReference type="InterPro" id="IPR005119">
    <property type="entry name" value="LysR_subst-bd"/>
</dbReference>
<dbReference type="PANTHER" id="PTHR30346:SF0">
    <property type="entry name" value="HCA OPERON TRANSCRIPTIONAL ACTIVATOR HCAR"/>
    <property type="match status" value="1"/>
</dbReference>
<dbReference type="GO" id="GO:0003700">
    <property type="term" value="F:DNA-binding transcription factor activity"/>
    <property type="evidence" value="ECO:0007669"/>
    <property type="project" value="InterPro"/>
</dbReference>
<evidence type="ECO:0000256" key="2">
    <source>
        <dbReference type="ARBA" id="ARBA00023015"/>
    </source>
</evidence>
<gene>
    <name evidence="6" type="primary">benM_2</name>
    <name evidence="6" type="ORF">LMG28614_02807</name>
</gene>
<evidence type="ECO:0000256" key="1">
    <source>
        <dbReference type="ARBA" id="ARBA00009437"/>
    </source>
</evidence>
<dbReference type="PANTHER" id="PTHR30346">
    <property type="entry name" value="TRANSCRIPTIONAL DUAL REGULATOR HCAR-RELATED"/>
    <property type="match status" value="1"/>
</dbReference>
<sequence>MDLRHLRYFVAVAEEEHFGRAAERLHIVQPALSMQIRSLEEELGGALFQRTSRRVVLTEAGSILLADARRLLAQADRVRSDVQRSLKGEIGSVRIGFVGSAAYGGELIEDLRRFRQLYPEVEVHLDEVAPQQLAEALLNGELDVTYSPSVLLADDSRFRAERVGRWSLAVAVADDHPLASKRRVSARDLQAEQILLPVTEKDGEGSVALVRTILGDDVRIIESASSTNALFAMVAAGLGIAVIPAVLSKMAMPGLSIQPLSGVSNFTDLVRFSRADETSGAVRAYMDCARSLKGAPAFKPRTTSDH</sequence>
<dbReference type="RefSeq" id="WP_175150098.1">
    <property type="nucleotide sequence ID" value="NZ_CADIKK010000011.1"/>
</dbReference>
<dbReference type="SUPFAM" id="SSF46785">
    <property type="entry name" value="Winged helix' DNA-binding domain"/>
    <property type="match status" value="1"/>
</dbReference>
<dbReference type="CDD" id="cd08414">
    <property type="entry name" value="PBP2_LTTR_aromatics_like"/>
    <property type="match status" value="1"/>
</dbReference>
<dbReference type="GO" id="GO:0032993">
    <property type="term" value="C:protein-DNA complex"/>
    <property type="evidence" value="ECO:0007669"/>
    <property type="project" value="TreeGrafter"/>
</dbReference>
<evidence type="ECO:0000256" key="4">
    <source>
        <dbReference type="ARBA" id="ARBA00023163"/>
    </source>
</evidence>
<dbReference type="Proteomes" id="UP000494365">
    <property type="component" value="Unassembled WGS sequence"/>
</dbReference>
<proteinExistence type="inferred from homology"/>
<evidence type="ECO:0000313" key="7">
    <source>
        <dbReference type="Proteomes" id="UP000494365"/>
    </source>
</evidence>
<dbReference type="EMBL" id="CADIKK010000011">
    <property type="protein sequence ID" value="CAB3789020.1"/>
    <property type="molecule type" value="Genomic_DNA"/>
</dbReference>
<accession>A0A6S7B656</accession>
<dbReference type="PROSITE" id="PS50931">
    <property type="entry name" value="HTH_LYSR"/>
    <property type="match status" value="1"/>
</dbReference>
<dbReference type="InterPro" id="IPR000847">
    <property type="entry name" value="LysR_HTH_N"/>
</dbReference>
<keyword evidence="2" id="KW-0805">Transcription regulation</keyword>
<dbReference type="Pfam" id="PF03466">
    <property type="entry name" value="LysR_substrate"/>
    <property type="match status" value="1"/>
</dbReference>
<dbReference type="InterPro" id="IPR036388">
    <property type="entry name" value="WH-like_DNA-bd_sf"/>
</dbReference>
<dbReference type="Pfam" id="PF00126">
    <property type="entry name" value="HTH_1"/>
    <property type="match status" value="1"/>
</dbReference>
<keyword evidence="4" id="KW-0804">Transcription</keyword>
<reference evidence="6 7" key="1">
    <citation type="submission" date="2020-04" db="EMBL/GenBank/DDBJ databases">
        <authorList>
            <person name="De Canck E."/>
        </authorList>
    </citation>
    <scope>NUCLEOTIDE SEQUENCE [LARGE SCALE GENOMIC DNA]</scope>
    <source>
        <strain evidence="6 7">LMG 28614</strain>
    </source>
</reference>
<dbReference type="InterPro" id="IPR036390">
    <property type="entry name" value="WH_DNA-bd_sf"/>
</dbReference>
<dbReference type="AlphaFoldDB" id="A0A6S7B656"/>
<dbReference type="Gene3D" id="1.10.10.10">
    <property type="entry name" value="Winged helix-like DNA-binding domain superfamily/Winged helix DNA-binding domain"/>
    <property type="match status" value="1"/>
</dbReference>